<comment type="similarity">
    <text evidence="2 9">Belongs to the EAF6 family.</text>
</comment>
<dbReference type="PANTHER" id="PTHR13476">
    <property type="entry name" value="CHROMATIN MODIFICATION-RELATED PROTEIN MEAF6"/>
    <property type="match status" value="1"/>
</dbReference>
<dbReference type="GO" id="GO:0005634">
    <property type="term" value="C:nucleus"/>
    <property type="evidence" value="ECO:0007669"/>
    <property type="project" value="UniProtKB-SubCell"/>
</dbReference>
<evidence type="ECO:0000313" key="12">
    <source>
        <dbReference type="Proteomes" id="UP001187682"/>
    </source>
</evidence>
<evidence type="ECO:0000256" key="10">
    <source>
        <dbReference type="SAM" id="MobiDB-lite"/>
    </source>
</evidence>
<evidence type="ECO:0000256" key="8">
    <source>
        <dbReference type="ARBA" id="ARBA00023242"/>
    </source>
</evidence>
<evidence type="ECO:0000256" key="5">
    <source>
        <dbReference type="ARBA" id="ARBA00023015"/>
    </source>
</evidence>
<feature type="compositionally biased region" description="Polar residues" evidence="10">
    <location>
        <begin position="93"/>
        <end position="108"/>
    </location>
</feature>
<name>A0AAE8N2C0_9PEZI</name>
<sequence length="175" mass="18452">MAAENKKTPGAAAPSPTGPPPTIQEYKKEQARLREMINTQKQLAQRLAQLEESIAQKETAYLESTPTGNIIIGYDGYIKGTGPAANKKKAPTPEQNRVFSRSSTSYRPNTGGDATPGTTPAQTPISANASGNATPTSATVARGKKKKNNNDDESEPDSAPPANGKKRTAFGAARK</sequence>
<evidence type="ECO:0000256" key="9">
    <source>
        <dbReference type="RuleBase" id="RU368022"/>
    </source>
</evidence>
<feature type="compositionally biased region" description="Basic residues" evidence="10">
    <location>
        <begin position="164"/>
        <end position="175"/>
    </location>
</feature>
<dbReference type="EMBL" id="ONZQ02000010">
    <property type="protein sequence ID" value="SPO04219.1"/>
    <property type="molecule type" value="Genomic_DNA"/>
</dbReference>
<accession>A0AAE8N2C0</accession>
<gene>
    <name evidence="11" type="ORF">DNG_06902</name>
</gene>
<feature type="region of interest" description="Disordered" evidence="10">
    <location>
        <begin position="78"/>
        <end position="175"/>
    </location>
</feature>
<keyword evidence="4 9" id="KW-0156">Chromatin regulator</keyword>
<keyword evidence="6" id="KW-0175">Coiled coil</keyword>
<evidence type="ECO:0000256" key="1">
    <source>
        <dbReference type="ARBA" id="ARBA00004123"/>
    </source>
</evidence>
<dbReference type="AlphaFoldDB" id="A0AAE8N2C0"/>
<evidence type="ECO:0000256" key="6">
    <source>
        <dbReference type="ARBA" id="ARBA00023054"/>
    </source>
</evidence>
<dbReference type="GO" id="GO:0006325">
    <property type="term" value="P:chromatin organization"/>
    <property type="evidence" value="ECO:0007669"/>
    <property type="project" value="UniProtKB-KW"/>
</dbReference>
<keyword evidence="8 9" id="KW-0539">Nucleus</keyword>
<keyword evidence="9" id="KW-0227">DNA damage</keyword>
<evidence type="ECO:0000256" key="7">
    <source>
        <dbReference type="ARBA" id="ARBA00023163"/>
    </source>
</evidence>
<keyword evidence="12" id="KW-1185">Reference proteome</keyword>
<feature type="compositionally biased region" description="Low complexity" evidence="10">
    <location>
        <begin position="110"/>
        <end position="124"/>
    </location>
</feature>
<dbReference type="GO" id="GO:0035267">
    <property type="term" value="C:NuA4 histone acetyltransferase complex"/>
    <property type="evidence" value="ECO:0007669"/>
    <property type="project" value="UniProtKB-UniRule"/>
</dbReference>
<comment type="subunit">
    <text evidence="9">Component of the NuA4 histone acetyltransferase complex.</text>
</comment>
<dbReference type="GO" id="GO:0006281">
    <property type="term" value="P:DNA repair"/>
    <property type="evidence" value="ECO:0007669"/>
    <property type="project" value="UniProtKB-UniRule"/>
</dbReference>
<dbReference type="InterPro" id="IPR015418">
    <property type="entry name" value="Eaf6"/>
</dbReference>
<dbReference type="Pfam" id="PF09340">
    <property type="entry name" value="NuA4"/>
    <property type="match status" value="1"/>
</dbReference>
<proteinExistence type="inferred from homology"/>
<comment type="caution">
    <text evidence="11">The sequence shown here is derived from an EMBL/GenBank/DDBJ whole genome shotgun (WGS) entry which is preliminary data.</text>
</comment>
<keyword evidence="5 9" id="KW-0805">Transcription regulation</keyword>
<keyword evidence="7 9" id="KW-0804">Transcription</keyword>
<organism evidence="11 12">
    <name type="scientific">Cephalotrichum gorgonifer</name>
    <dbReference type="NCBI Taxonomy" id="2041049"/>
    <lineage>
        <taxon>Eukaryota</taxon>
        <taxon>Fungi</taxon>
        <taxon>Dikarya</taxon>
        <taxon>Ascomycota</taxon>
        <taxon>Pezizomycotina</taxon>
        <taxon>Sordariomycetes</taxon>
        <taxon>Hypocreomycetidae</taxon>
        <taxon>Microascales</taxon>
        <taxon>Microascaceae</taxon>
        <taxon>Cephalotrichum</taxon>
    </lineage>
</organism>
<evidence type="ECO:0000256" key="3">
    <source>
        <dbReference type="ARBA" id="ARBA00018504"/>
    </source>
</evidence>
<protein>
    <recommendedName>
        <fullName evidence="3 9">Chromatin modification-related protein EAF6</fullName>
    </recommendedName>
</protein>
<feature type="compositionally biased region" description="Polar residues" evidence="10">
    <location>
        <begin position="125"/>
        <end position="139"/>
    </location>
</feature>
<comment type="subcellular location">
    <subcellularLocation>
        <location evidence="1 9">Nucleus</location>
    </subcellularLocation>
</comment>
<evidence type="ECO:0000313" key="11">
    <source>
        <dbReference type="EMBL" id="SPO04219.1"/>
    </source>
</evidence>
<reference evidence="11" key="1">
    <citation type="submission" date="2018-03" db="EMBL/GenBank/DDBJ databases">
        <authorList>
            <person name="Guldener U."/>
        </authorList>
    </citation>
    <scope>NUCLEOTIDE SEQUENCE</scope>
</reference>
<comment type="function">
    <text evidence="9">Component of the NuA4 histone acetyltransferase complex which is involved in transcriptional activation of selected genes principally by acetylation of nucleosomal histone H4 and H2A. The NuA4 complex is also involved in DNA repair.</text>
</comment>
<feature type="region of interest" description="Disordered" evidence="10">
    <location>
        <begin position="1"/>
        <end position="24"/>
    </location>
</feature>
<evidence type="ECO:0000256" key="4">
    <source>
        <dbReference type="ARBA" id="ARBA00022853"/>
    </source>
</evidence>
<dbReference type="Proteomes" id="UP001187682">
    <property type="component" value="Unassembled WGS sequence"/>
</dbReference>
<keyword evidence="9" id="KW-0234">DNA repair</keyword>
<evidence type="ECO:0000256" key="2">
    <source>
        <dbReference type="ARBA" id="ARBA00010916"/>
    </source>
</evidence>